<sequence length="233" mass="26085">MAYNLDEIDQHMANLRSTLRFFSEALDRTDHNSPDWLATDLVSLRNQSGRLQDGMQRFREQLVSVGLAAQKTPKSRNRLSLEGANRPTPSSTPAPPSPQSRAQPPTPSAPSQAQTLAPEPPSSPLQNEYPVQRIDVTEEVRRRLHESRLRRLMDSPSTSQKRKFDAYEGVESGGDTEGGGGETEQEVWTVRKRARASGAFEPVGRTKRKEEGITVGWEDVGVEERGRAKRVRR</sequence>
<dbReference type="OrthoDB" id="3796480at2759"/>
<feature type="compositionally biased region" description="Basic and acidic residues" evidence="1">
    <location>
        <begin position="135"/>
        <end position="153"/>
    </location>
</feature>
<feature type="compositionally biased region" description="Pro residues" evidence="1">
    <location>
        <begin position="90"/>
        <end position="108"/>
    </location>
</feature>
<dbReference type="AlphaFoldDB" id="A0A6A5V6K4"/>
<protein>
    <submittedName>
        <fullName evidence="2">Uncharacterized protein</fullName>
    </submittedName>
</protein>
<evidence type="ECO:0000313" key="2">
    <source>
        <dbReference type="EMBL" id="KAF1972488.1"/>
    </source>
</evidence>
<reference evidence="2" key="1">
    <citation type="journal article" date="2020" name="Stud. Mycol.">
        <title>101 Dothideomycetes genomes: a test case for predicting lifestyles and emergence of pathogens.</title>
        <authorList>
            <person name="Haridas S."/>
            <person name="Albert R."/>
            <person name="Binder M."/>
            <person name="Bloem J."/>
            <person name="Labutti K."/>
            <person name="Salamov A."/>
            <person name="Andreopoulos B."/>
            <person name="Baker S."/>
            <person name="Barry K."/>
            <person name="Bills G."/>
            <person name="Bluhm B."/>
            <person name="Cannon C."/>
            <person name="Castanera R."/>
            <person name="Culley D."/>
            <person name="Daum C."/>
            <person name="Ezra D."/>
            <person name="Gonzalez J."/>
            <person name="Henrissat B."/>
            <person name="Kuo A."/>
            <person name="Liang C."/>
            <person name="Lipzen A."/>
            <person name="Lutzoni F."/>
            <person name="Magnuson J."/>
            <person name="Mondo S."/>
            <person name="Nolan M."/>
            <person name="Ohm R."/>
            <person name="Pangilinan J."/>
            <person name="Park H.-J."/>
            <person name="Ramirez L."/>
            <person name="Alfaro M."/>
            <person name="Sun H."/>
            <person name="Tritt A."/>
            <person name="Yoshinaga Y."/>
            <person name="Zwiers L.-H."/>
            <person name="Turgeon B."/>
            <person name="Goodwin S."/>
            <person name="Spatafora J."/>
            <person name="Crous P."/>
            <person name="Grigoriev I."/>
        </authorList>
    </citation>
    <scope>NUCLEOTIDE SEQUENCE</scope>
    <source>
        <strain evidence="2">CBS 107.79</strain>
    </source>
</reference>
<accession>A0A6A5V6K4</accession>
<evidence type="ECO:0000313" key="3">
    <source>
        <dbReference type="Proteomes" id="UP000800036"/>
    </source>
</evidence>
<name>A0A6A5V6K4_9PLEO</name>
<keyword evidence="3" id="KW-1185">Reference proteome</keyword>
<feature type="region of interest" description="Disordered" evidence="1">
    <location>
        <begin position="70"/>
        <end position="187"/>
    </location>
</feature>
<gene>
    <name evidence="2" type="ORF">BU23DRAFT_534774</name>
</gene>
<evidence type="ECO:0000256" key="1">
    <source>
        <dbReference type="SAM" id="MobiDB-lite"/>
    </source>
</evidence>
<dbReference type="EMBL" id="ML976686">
    <property type="protein sequence ID" value="KAF1972488.1"/>
    <property type="molecule type" value="Genomic_DNA"/>
</dbReference>
<proteinExistence type="predicted"/>
<feature type="compositionally biased region" description="Gly residues" evidence="1">
    <location>
        <begin position="171"/>
        <end position="182"/>
    </location>
</feature>
<dbReference type="Proteomes" id="UP000800036">
    <property type="component" value="Unassembled WGS sequence"/>
</dbReference>
<organism evidence="2 3">
    <name type="scientific">Bimuria novae-zelandiae CBS 107.79</name>
    <dbReference type="NCBI Taxonomy" id="1447943"/>
    <lineage>
        <taxon>Eukaryota</taxon>
        <taxon>Fungi</taxon>
        <taxon>Dikarya</taxon>
        <taxon>Ascomycota</taxon>
        <taxon>Pezizomycotina</taxon>
        <taxon>Dothideomycetes</taxon>
        <taxon>Pleosporomycetidae</taxon>
        <taxon>Pleosporales</taxon>
        <taxon>Massarineae</taxon>
        <taxon>Didymosphaeriaceae</taxon>
        <taxon>Bimuria</taxon>
    </lineage>
</organism>